<comment type="subcellular location">
    <subcellularLocation>
        <location evidence="1">Nucleus</location>
        <location evidence="1">Nucleolus</location>
    </subcellularLocation>
</comment>
<dbReference type="InterPro" id="IPR003029">
    <property type="entry name" value="S1_domain"/>
</dbReference>
<feature type="region of interest" description="Disordered" evidence="5">
    <location>
        <begin position="1494"/>
        <end position="1533"/>
    </location>
</feature>
<dbReference type="PANTHER" id="PTHR23270:SF10">
    <property type="entry name" value="PROTEIN RRP5 HOMOLOG"/>
    <property type="match status" value="1"/>
</dbReference>
<feature type="region of interest" description="Disordered" evidence="5">
    <location>
        <begin position="1019"/>
        <end position="1040"/>
    </location>
</feature>
<dbReference type="InterPro" id="IPR055430">
    <property type="entry name" value="HAT_Syf1_CNRKL1_C"/>
</dbReference>
<dbReference type="PANTHER" id="PTHR23270">
    <property type="entry name" value="PROGRAMMED CELL DEATH PROTEIN 11 PRE-RRNA PROCESSING PROTEIN RRP5"/>
    <property type="match status" value="1"/>
</dbReference>
<keyword evidence="2" id="KW-0698">rRNA processing</keyword>
<feature type="compositionally biased region" description="Basic and acidic residues" evidence="5">
    <location>
        <begin position="57"/>
        <end position="72"/>
    </location>
</feature>
<keyword evidence="4" id="KW-0539">Nucleus</keyword>
<evidence type="ECO:0000313" key="8">
    <source>
        <dbReference type="Proteomes" id="UP001176961"/>
    </source>
</evidence>
<reference evidence="7" key="1">
    <citation type="submission" date="2023-07" db="EMBL/GenBank/DDBJ databases">
        <authorList>
            <consortium name="CYATHOMIX"/>
        </authorList>
    </citation>
    <scope>NUCLEOTIDE SEQUENCE</scope>
    <source>
        <strain evidence="7">N/A</strain>
    </source>
</reference>
<dbReference type="Pfam" id="PF23231">
    <property type="entry name" value="HAT_Syf1_CNRKL1_C"/>
    <property type="match status" value="2"/>
</dbReference>
<dbReference type="GO" id="GO:0006364">
    <property type="term" value="P:rRNA processing"/>
    <property type="evidence" value="ECO:0007669"/>
    <property type="project" value="UniProtKB-KW"/>
</dbReference>
<feature type="domain" description="S1 motif" evidence="6">
    <location>
        <begin position="546"/>
        <end position="611"/>
    </location>
</feature>
<dbReference type="Proteomes" id="UP001176961">
    <property type="component" value="Unassembled WGS sequence"/>
</dbReference>
<feature type="domain" description="S1 motif" evidence="6">
    <location>
        <begin position="193"/>
        <end position="255"/>
    </location>
</feature>
<keyword evidence="8" id="KW-1185">Reference proteome</keyword>
<evidence type="ECO:0000256" key="3">
    <source>
        <dbReference type="ARBA" id="ARBA00022737"/>
    </source>
</evidence>
<accession>A0AA36GVG2</accession>
<dbReference type="GO" id="GO:0003723">
    <property type="term" value="F:RNA binding"/>
    <property type="evidence" value="ECO:0007669"/>
    <property type="project" value="TreeGrafter"/>
</dbReference>
<dbReference type="SMART" id="SM00386">
    <property type="entry name" value="HAT"/>
    <property type="match status" value="6"/>
</dbReference>
<evidence type="ECO:0000313" key="7">
    <source>
        <dbReference type="EMBL" id="CAJ0598823.1"/>
    </source>
</evidence>
<comment type="caution">
    <text evidence="7">The sequence shown here is derived from an EMBL/GenBank/DDBJ whole genome shotgun (WGS) entry which is preliminary data.</text>
</comment>
<dbReference type="SMART" id="SM00316">
    <property type="entry name" value="S1"/>
    <property type="match status" value="9"/>
</dbReference>
<dbReference type="Gene3D" id="1.25.40.10">
    <property type="entry name" value="Tetratricopeptide repeat domain"/>
    <property type="match status" value="1"/>
</dbReference>
<gene>
    <name evidence="7" type="ORF">CYNAS_LOCUS10806</name>
</gene>
<feature type="compositionally biased region" description="Basic and acidic residues" evidence="5">
    <location>
        <begin position="1505"/>
        <end position="1533"/>
    </location>
</feature>
<feature type="domain" description="S1 motif" evidence="6">
    <location>
        <begin position="271"/>
        <end position="344"/>
    </location>
</feature>
<dbReference type="SUPFAM" id="SSF48452">
    <property type="entry name" value="TPR-like"/>
    <property type="match status" value="2"/>
</dbReference>
<dbReference type="Gene3D" id="2.40.50.140">
    <property type="entry name" value="Nucleic acid-binding proteins"/>
    <property type="match status" value="2"/>
</dbReference>
<feature type="domain" description="S1 motif" evidence="6">
    <location>
        <begin position="458"/>
        <end position="526"/>
    </location>
</feature>
<dbReference type="InterPro" id="IPR011990">
    <property type="entry name" value="TPR-like_helical_dom_sf"/>
</dbReference>
<dbReference type="FunFam" id="2.40.50.140:FF:000103">
    <property type="entry name" value="protein RRP5 homolog"/>
    <property type="match status" value="1"/>
</dbReference>
<keyword evidence="3" id="KW-0677">Repeat</keyword>
<sequence>MQRKCLGAAMAVADKEVDFPRGGAVHASNVRSSKSAESTSKEENQLFGSTKKRKSKGKTDEPPAKKKAEERAAVWSKPMTRELLTEGVMGLGVVTEVHEDFVLLETADSCRVKLPATQISKKFTELLKKEQISLESSFVIGQMVPFRVTQKSVETVTKKKSMDGKKKSFSLPLVSCDPVKLNAHLSPTRLVPGLVLHAIVDSIEEKGALLDIGLQSVQVFLPNKNLQRTVQQGQPVIVRIETAKTSRVVVVTSFIEQDNLSTEACESLQLNHLMPGTIIDCEPDPEPTVTAGVYVTLGNGVRGFVARSHLPPRLRRDITKVSRSIRCVVMFCQQNTPLLVLSAHPDVVAVSKPDKRASFMGYSIGDRVKCTVIDVVPQTFLVCFSLPLSDDGKIPLVTAIAYKQYLRNPEELESLYTIGSEHLCRVMNFRYADRCMIVSTRKDMLDQKIISYRDATPGEIVHAKVTDVHPRGVQVSICESVKGFIPADLASDRAVPLEKSFTVGSSIKCRVWFVNDEKKQVWLTARPSLVNYKGTVVTSYDAKYEGVNSVGVVSKVLPTGGALVQFYGTVRGLLGAREAKRLGTDLKVGQVLEVQVTTIDSVDKKMSLGLVDAGAQSTAGHVLHPKAVSASYVATAFSAVVEEVSESFLPGHKSERVLLQLESDTSVRGSLASNLLSDSLSVPFETLKGVFQKGMTLDNVSALGSLGAVNRFTTKRFVCTWLEVFKKSIPRSFDELKQGQIVCGVILQRVPDDCLYVELAGGCGLIGKVVVADVDGGKEEASALQIGQTIVGRVRSVHLEKKTFRISLKLTDSIPTEKLLPDAPSPSSSLSLLLLKSSVEEICDFAGSAKLPLPGSSVIANVVQLLDDVLFVVFEGKLTGCVRKGNYAGTIKVGDKVNCIVVDYVFPRNDAELIVIDTADGQKRKKKVHEEQSSYRVALVKRDYIAAFSPSKKCLVFLPSRFHPNQTVDVKNARVAIGDAVEVTDTFSLFDNVYFGFLSGDEDLIAKLMPAVKYAQQTFPAKKGSPNDDEGSPRKTKSELGLRTKSVRNLGVYTATVIGPWTCEERNDFGKLAAKIALPGGNIGRLHVSELPSRFLLEHTSPLEEFIKRNRGKDVIVKIIDFFPVKINGQKARIAELTMSETKISESRKKAREVAFQKMFKPGDLVRCFVSPEQNGIKMGINVEVNPLWSGTVAHEAVSDDLKISVPERNGEVFECAPKAGEMRIAKVLSAVKKKKSHGHGVLSLALDMQADTKRFEPGQRITARVTHVNLSPLSVQFHLANGQVARLCPTAIAHNYEKVHTHITHFKRDGIFRLYALRQELNPLRNYVVAEGRYEAYLKQKENTETPDNRALIVDRNSIQVGHTFDGFIIKHTPDAIVVEIGPGIVGRIRKLSHPEISTTPLNSIVTVKVRKIDAQGLISLALVAIVSEAPTAVKDRKRVAEDEVVVVAKKEKQEPKPENELEEVSLEDPGVDWSNAGFLPEDLAAVGRLGDDELDEETAESTSKSEKANKVDDTKMSERQNERKPMTKEECVMEKERRLIHREVELSGDLRPETQEDFARLLRKDPNSAELWIRYISFFLEKNDLTKARATAERALTVINYREEEEIFNLWIAYLNMEVAYGDEESTKSIFQRACGNADSFKVHKQMAAIYVEAGKIDEADEIYEAMVKKFRATSDDVWTLYGDHLISTDRAEKARDLMKRALTSVPKQRHVPLISRFAQMEFRKGDYERGRTLFENLVTAYPKKTDIWIVYADLCLKHLGIETARQVLERACALPLSVHKIRPLFRKWMEAERKYGDDESRLLLREKAEKFLQSSIIDMEEMEKD</sequence>
<dbReference type="EMBL" id="CATQJL010000223">
    <property type="protein sequence ID" value="CAJ0598823.1"/>
    <property type="molecule type" value="Genomic_DNA"/>
</dbReference>
<proteinExistence type="predicted"/>
<evidence type="ECO:0000256" key="5">
    <source>
        <dbReference type="SAM" id="MobiDB-lite"/>
    </source>
</evidence>
<evidence type="ECO:0000256" key="4">
    <source>
        <dbReference type="ARBA" id="ARBA00023242"/>
    </source>
</evidence>
<dbReference type="PROSITE" id="PS50126">
    <property type="entry name" value="S1"/>
    <property type="match status" value="5"/>
</dbReference>
<dbReference type="InterPro" id="IPR045209">
    <property type="entry name" value="Rrp5"/>
</dbReference>
<evidence type="ECO:0000256" key="1">
    <source>
        <dbReference type="ARBA" id="ARBA00004604"/>
    </source>
</evidence>
<dbReference type="InterPro" id="IPR003107">
    <property type="entry name" value="HAT"/>
</dbReference>
<evidence type="ECO:0000259" key="6">
    <source>
        <dbReference type="PROSITE" id="PS50126"/>
    </source>
</evidence>
<dbReference type="GO" id="GO:0032040">
    <property type="term" value="C:small-subunit processome"/>
    <property type="evidence" value="ECO:0007669"/>
    <property type="project" value="TreeGrafter"/>
</dbReference>
<name>A0AA36GVG2_CYLNA</name>
<dbReference type="SUPFAM" id="SSF50249">
    <property type="entry name" value="Nucleic acid-binding proteins"/>
    <property type="match status" value="5"/>
</dbReference>
<dbReference type="InterPro" id="IPR012340">
    <property type="entry name" value="NA-bd_OB-fold"/>
</dbReference>
<feature type="region of interest" description="Disordered" evidence="5">
    <location>
        <begin position="18"/>
        <end position="73"/>
    </location>
</feature>
<feature type="compositionally biased region" description="Basic and acidic residues" evidence="5">
    <location>
        <begin position="1031"/>
        <end position="1040"/>
    </location>
</feature>
<protein>
    <recommendedName>
        <fullName evidence="6">S1 motif domain-containing protein</fullName>
    </recommendedName>
</protein>
<evidence type="ECO:0000256" key="2">
    <source>
        <dbReference type="ARBA" id="ARBA00022552"/>
    </source>
</evidence>
<organism evidence="7 8">
    <name type="scientific">Cylicocyclus nassatus</name>
    <name type="common">Nematode worm</name>
    <dbReference type="NCBI Taxonomy" id="53992"/>
    <lineage>
        <taxon>Eukaryota</taxon>
        <taxon>Metazoa</taxon>
        <taxon>Ecdysozoa</taxon>
        <taxon>Nematoda</taxon>
        <taxon>Chromadorea</taxon>
        <taxon>Rhabditida</taxon>
        <taxon>Rhabditina</taxon>
        <taxon>Rhabditomorpha</taxon>
        <taxon>Strongyloidea</taxon>
        <taxon>Strongylidae</taxon>
        <taxon>Cylicocyclus</taxon>
    </lineage>
</organism>
<feature type="domain" description="S1 motif" evidence="6">
    <location>
        <begin position="739"/>
        <end position="809"/>
    </location>
</feature>